<proteinExistence type="inferred from homology"/>
<dbReference type="AlphaFoldDB" id="A0A917I4K7"/>
<dbReference type="InterPro" id="IPR001732">
    <property type="entry name" value="UDP-Glc/GDP-Man_DH_N"/>
</dbReference>
<dbReference type="GO" id="GO:0016616">
    <property type="term" value="F:oxidoreductase activity, acting on the CH-OH group of donors, NAD or NADP as acceptor"/>
    <property type="evidence" value="ECO:0007669"/>
    <property type="project" value="InterPro"/>
</dbReference>
<dbReference type="Proteomes" id="UP000603912">
    <property type="component" value="Unassembled WGS sequence"/>
</dbReference>
<dbReference type="InterPro" id="IPR036291">
    <property type="entry name" value="NAD(P)-bd_dom_sf"/>
</dbReference>
<dbReference type="Pfam" id="PF03721">
    <property type="entry name" value="UDPG_MGDP_dh_N"/>
    <property type="match status" value="1"/>
</dbReference>
<dbReference type="PANTHER" id="PTHR43491:SF1">
    <property type="entry name" value="UDP-N-ACETYL-D-MANNOSAMINE DEHYDROGENASE"/>
    <property type="match status" value="1"/>
</dbReference>
<dbReference type="NCBIfam" id="NF008286">
    <property type="entry name" value="PRK11064.1"/>
    <property type="match status" value="1"/>
</dbReference>
<dbReference type="InterPro" id="IPR028359">
    <property type="entry name" value="UDP_ManNAc/GlcNAc_DH"/>
</dbReference>
<dbReference type="InterPro" id="IPR036220">
    <property type="entry name" value="UDP-Glc/GDP-Man_DH_C_sf"/>
</dbReference>
<evidence type="ECO:0000256" key="4">
    <source>
        <dbReference type="SAM" id="MobiDB-lite"/>
    </source>
</evidence>
<dbReference type="PIRSF" id="PIRSF000124">
    <property type="entry name" value="UDPglc_GDPman_dh"/>
    <property type="match status" value="1"/>
</dbReference>
<dbReference type="Gene3D" id="3.40.50.720">
    <property type="entry name" value="NAD(P)-binding Rossmann-like Domain"/>
    <property type="match status" value="2"/>
</dbReference>
<name>A0A917I4K7_9HYPH</name>
<dbReference type="InterPro" id="IPR008927">
    <property type="entry name" value="6-PGluconate_DH-like_C_sf"/>
</dbReference>
<dbReference type="SUPFAM" id="SSF52413">
    <property type="entry name" value="UDP-glucose/GDP-mannose dehydrogenase C-terminal domain"/>
    <property type="match status" value="1"/>
</dbReference>
<dbReference type="InterPro" id="IPR014026">
    <property type="entry name" value="UDP-Glc/GDP-Man_DH_dimer"/>
</dbReference>
<feature type="region of interest" description="Disordered" evidence="4">
    <location>
        <begin position="1"/>
        <end position="29"/>
    </location>
</feature>
<comment type="similarity">
    <text evidence="3">Belongs to the UDP-glucose/GDP-mannose dehydrogenase family.</text>
</comment>
<reference evidence="6" key="2">
    <citation type="submission" date="2020-09" db="EMBL/GenBank/DDBJ databases">
        <authorList>
            <person name="Sun Q."/>
            <person name="Zhou Y."/>
        </authorList>
    </citation>
    <scope>NUCLEOTIDE SEQUENCE</scope>
    <source>
        <strain evidence="6">CGMCC 1.12214</strain>
    </source>
</reference>
<keyword evidence="2" id="KW-0520">NAD</keyword>
<dbReference type="NCBIfam" id="TIGR03026">
    <property type="entry name" value="NDP-sugDHase"/>
    <property type="match status" value="1"/>
</dbReference>
<dbReference type="Pfam" id="PF00984">
    <property type="entry name" value="UDPG_MGDP_dh"/>
    <property type="match status" value="1"/>
</dbReference>
<evidence type="ECO:0000313" key="6">
    <source>
        <dbReference type="EMBL" id="GGH09459.1"/>
    </source>
</evidence>
<gene>
    <name evidence="6" type="primary">wecC</name>
    <name evidence="6" type="ORF">GCM10007036_05520</name>
</gene>
<dbReference type="Pfam" id="PF03720">
    <property type="entry name" value="UDPG_MGDP_dh_C"/>
    <property type="match status" value="1"/>
</dbReference>
<organism evidence="6 7">
    <name type="scientific">Alsobacter metallidurans</name>
    <dbReference type="NCBI Taxonomy" id="340221"/>
    <lineage>
        <taxon>Bacteria</taxon>
        <taxon>Pseudomonadati</taxon>
        <taxon>Pseudomonadota</taxon>
        <taxon>Alphaproteobacteria</taxon>
        <taxon>Hyphomicrobiales</taxon>
        <taxon>Alsobacteraceae</taxon>
        <taxon>Alsobacter</taxon>
    </lineage>
</organism>
<dbReference type="InterPro" id="IPR014027">
    <property type="entry name" value="UDP-Glc/GDP-Man_DH_C"/>
</dbReference>
<dbReference type="RefSeq" id="WP_188516194.1">
    <property type="nucleotide sequence ID" value="NZ_BMES01000001.1"/>
</dbReference>
<dbReference type="GO" id="GO:0051287">
    <property type="term" value="F:NAD binding"/>
    <property type="evidence" value="ECO:0007669"/>
    <property type="project" value="InterPro"/>
</dbReference>
<dbReference type="SMART" id="SM00984">
    <property type="entry name" value="UDPG_MGDP_dh_C"/>
    <property type="match status" value="1"/>
</dbReference>
<keyword evidence="1" id="KW-0560">Oxidoreductase</keyword>
<sequence>MAPFNAPQPTFEAPDRSPAQSASSVGPNGRRPIETVSVVGLGYVGLPTAALLASRGLKVIGVDLKAEAVARINEGRAHIAEPDLDMILSAVVQAGRLEACSSPKPADAFLIAVPTPINRDKKADMRAVESALASVAPVLKRGDLIVIESTSPVGTTERAAAQLRRLRPDLTFPDHAPEQSDILVAYCPERILPGQTLRELVDNARIIGGLDHASALRAREVYAHFAMGQMMLATSREAECAKLAENAFRDVNIAYANELSILCEGMGVDPWAVIRMANLHPRVNILSPGPGVGGHCIPIDPWFLHQAMPEETPLIAAARSVNDGKPQRVANRVQKLAKRFREPAIAVLGLAYKPNVDDLRESPAVEIARILADRHVGRLLVAEPNIARLPDELAGRPDVALVDCAAAVAEADLVVILVAHSKFRMIDRAALASRVVVDTVGLLQPDAN</sequence>
<evidence type="ECO:0000313" key="7">
    <source>
        <dbReference type="Proteomes" id="UP000603912"/>
    </source>
</evidence>
<dbReference type="PIRSF" id="PIRSF500136">
    <property type="entry name" value="UDP_ManNAc_DH"/>
    <property type="match status" value="1"/>
</dbReference>
<dbReference type="GO" id="GO:0000271">
    <property type="term" value="P:polysaccharide biosynthetic process"/>
    <property type="evidence" value="ECO:0007669"/>
    <property type="project" value="InterPro"/>
</dbReference>
<evidence type="ECO:0000259" key="5">
    <source>
        <dbReference type="SMART" id="SM00984"/>
    </source>
</evidence>
<evidence type="ECO:0000256" key="1">
    <source>
        <dbReference type="ARBA" id="ARBA00023002"/>
    </source>
</evidence>
<protein>
    <submittedName>
        <fullName evidence="6">UDP-N-acetyl-D-mannosamine dehydrogenase</fullName>
    </submittedName>
</protein>
<evidence type="ECO:0000256" key="3">
    <source>
        <dbReference type="PIRNR" id="PIRNR000124"/>
    </source>
</evidence>
<keyword evidence="7" id="KW-1185">Reference proteome</keyword>
<reference evidence="6" key="1">
    <citation type="journal article" date="2014" name="Int. J. Syst. Evol. Microbiol.">
        <title>Complete genome sequence of Corynebacterium casei LMG S-19264T (=DSM 44701T), isolated from a smear-ripened cheese.</title>
        <authorList>
            <consortium name="US DOE Joint Genome Institute (JGI-PGF)"/>
            <person name="Walter F."/>
            <person name="Albersmeier A."/>
            <person name="Kalinowski J."/>
            <person name="Ruckert C."/>
        </authorList>
    </citation>
    <scope>NUCLEOTIDE SEQUENCE</scope>
    <source>
        <strain evidence="6">CGMCC 1.12214</strain>
    </source>
</reference>
<comment type="caution">
    <text evidence="6">The sequence shown here is derived from an EMBL/GenBank/DDBJ whole genome shotgun (WGS) entry which is preliminary data.</text>
</comment>
<accession>A0A917I4K7</accession>
<dbReference type="PANTHER" id="PTHR43491">
    <property type="entry name" value="UDP-N-ACETYL-D-MANNOSAMINE DEHYDROGENASE"/>
    <property type="match status" value="1"/>
</dbReference>
<dbReference type="GO" id="GO:0016628">
    <property type="term" value="F:oxidoreductase activity, acting on the CH-CH group of donors, NAD or NADP as acceptor"/>
    <property type="evidence" value="ECO:0007669"/>
    <property type="project" value="InterPro"/>
</dbReference>
<dbReference type="SUPFAM" id="SSF48179">
    <property type="entry name" value="6-phosphogluconate dehydrogenase C-terminal domain-like"/>
    <property type="match status" value="1"/>
</dbReference>
<feature type="domain" description="UDP-glucose/GDP-mannose dehydrogenase C-terminal" evidence="5">
    <location>
        <begin position="346"/>
        <end position="445"/>
    </location>
</feature>
<dbReference type="InterPro" id="IPR017476">
    <property type="entry name" value="UDP-Glc/GDP-Man"/>
</dbReference>
<dbReference type="SUPFAM" id="SSF51735">
    <property type="entry name" value="NAD(P)-binding Rossmann-fold domains"/>
    <property type="match status" value="1"/>
</dbReference>
<evidence type="ECO:0000256" key="2">
    <source>
        <dbReference type="ARBA" id="ARBA00023027"/>
    </source>
</evidence>
<dbReference type="EMBL" id="BMES01000001">
    <property type="protein sequence ID" value="GGH09459.1"/>
    <property type="molecule type" value="Genomic_DNA"/>
</dbReference>